<comment type="caution">
    <text evidence="3">The sequence shown here is derived from an EMBL/GenBank/DDBJ whole genome shotgun (WGS) entry which is preliminary data.</text>
</comment>
<dbReference type="PIRSF" id="PIRSF004749">
    <property type="entry name" value="Pep_def"/>
    <property type="match status" value="1"/>
</dbReference>
<feature type="binding site" evidence="2">
    <location>
        <position position="93"/>
    </location>
    <ligand>
        <name>Fe cation</name>
        <dbReference type="ChEBI" id="CHEBI:24875"/>
    </ligand>
</feature>
<dbReference type="PATRIC" id="fig|1618431.3.peg.880"/>
<sequence>MNVVKAPDERLRVQTKPVKKINNGLIKTLEEMVKLTKTFKDPEGVGLAATQVGLEGSFFVAKDTDPPAGGFISVINPKIISFGKRTKKYFEGCLSVPNMWGEVRRALQIKVSYQDTSGKTVTASLKGVPAWIFQHEIDHLNGILFSDRCLEQKGRFYKFTGKDKTGTDTFQEVTL</sequence>
<keyword evidence="2" id="KW-0479">Metal-binding</keyword>
<gene>
    <name evidence="2" type="primary">def</name>
    <name evidence="3" type="ORF">UT77_C0006G0039</name>
</gene>
<dbReference type="PANTHER" id="PTHR10458:SF22">
    <property type="entry name" value="PEPTIDE DEFORMYLASE"/>
    <property type="match status" value="1"/>
</dbReference>
<keyword evidence="2" id="KW-0648">Protein biosynthesis</keyword>
<feature type="binding site" evidence="2">
    <location>
        <position position="135"/>
    </location>
    <ligand>
        <name>Fe cation</name>
        <dbReference type="ChEBI" id="CHEBI:24875"/>
    </ligand>
</feature>
<dbReference type="HAMAP" id="MF_00163">
    <property type="entry name" value="Pep_deformylase"/>
    <property type="match status" value="1"/>
</dbReference>
<dbReference type="Gene3D" id="3.90.45.10">
    <property type="entry name" value="Peptide deformylase"/>
    <property type="match status" value="1"/>
</dbReference>
<evidence type="ECO:0000256" key="2">
    <source>
        <dbReference type="HAMAP-Rule" id="MF_00163"/>
    </source>
</evidence>
<evidence type="ECO:0000256" key="1">
    <source>
        <dbReference type="ARBA" id="ARBA00010759"/>
    </source>
</evidence>
<dbReference type="GO" id="GO:0042586">
    <property type="term" value="F:peptide deformylase activity"/>
    <property type="evidence" value="ECO:0007669"/>
    <property type="project" value="UniProtKB-UniRule"/>
</dbReference>
<comment type="cofactor">
    <cofactor evidence="2">
        <name>Fe(2+)</name>
        <dbReference type="ChEBI" id="CHEBI:29033"/>
    </cofactor>
    <text evidence="2">Binds 1 Fe(2+) ion.</text>
</comment>
<proteinExistence type="inferred from homology"/>
<dbReference type="InterPro" id="IPR023635">
    <property type="entry name" value="Peptide_deformylase"/>
</dbReference>
<keyword evidence="2" id="KW-0378">Hydrolase</keyword>
<organism evidence="3 4">
    <name type="scientific">Candidatus Daviesbacteria bacterium GW2011_GWC2_40_12</name>
    <dbReference type="NCBI Taxonomy" id="1618431"/>
    <lineage>
        <taxon>Bacteria</taxon>
        <taxon>Candidatus Daviesiibacteriota</taxon>
    </lineage>
</organism>
<dbReference type="NCBIfam" id="TIGR00079">
    <property type="entry name" value="pept_deformyl"/>
    <property type="match status" value="1"/>
</dbReference>
<name>A0A0G0TV74_9BACT</name>
<accession>A0A0G0TV74</accession>
<dbReference type="SUPFAM" id="SSF56420">
    <property type="entry name" value="Peptide deformylase"/>
    <property type="match status" value="1"/>
</dbReference>
<keyword evidence="2" id="KW-0408">Iron</keyword>
<comment type="catalytic activity">
    <reaction evidence="2">
        <text>N-terminal N-formyl-L-methionyl-[peptide] + H2O = N-terminal L-methionyl-[peptide] + formate</text>
        <dbReference type="Rhea" id="RHEA:24420"/>
        <dbReference type="Rhea" id="RHEA-COMP:10639"/>
        <dbReference type="Rhea" id="RHEA-COMP:10640"/>
        <dbReference type="ChEBI" id="CHEBI:15377"/>
        <dbReference type="ChEBI" id="CHEBI:15740"/>
        <dbReference type="ChEBI" id="CHEBI:49298"/>
        <dbReference type="ChEBI" id="CHEBI:64731"/>
        <dbReference type="EC" id="3.5.1.88"/>
    </reaction>
</comment>
<dbReference type="PANTHER" id="PTHR10458">
    <property type="entry name" value="PEPTIDE DEFORMYLASE"/>
    <property type="match status" value="1"/>
</dbReference>
<dbReference type="GO" id="GO:0046872">
    <property type="term" value="F:metal ion binding"/>
    <property type="evidence" value="ECO:0007669"/>
    <property type="project" value="UniProtKB-KW"/>
</dbReference>
<dbReference type="Proteomes" id="UP000034881">
    <property type="component" value="Unassembled WGS sequence"/>
</dbReference>
<dbReference type="CDD" id="cd00487">
    <property type="entry name" value="Pep_deformylase"/>
    <property type="match status" value="1"/>
</dbReference>
<reference evidence="3 4" key="1">
    <citation type="journal article" date="2015" name="Nature">
        <title>rRNA introns, odd ribosomes, and small enigmatic genomes across a large radiation of phyla.</title>
        <authorList>
            <person name="Brown C.T."/>
            <person name="Hug L.A."/>
            <person name="Thomas B.C."/>
            <person name="Sharon I."/>
            <person name="Castelle C.J."/>
            <person name="Singh A."/>
            <person name="Wilkins M.J."/>
            <person name="Williams K.H."/>
            <person name="Banfield J.F."/>
        </authorList>
    </citation>
    <scope>NUCLEOTIDE SEQUENCE [LARGE SCALE GENOMIC DNA]</scope>
</reference>
<evidence type="ECO:0000313" key="3">
    <source>
        <dbReference type="EMBL" id="KKR41807.1"/>
    </source>
</evidence>
<dbReference type="PRINTS" id="PR01576">
    <property type="entry name" value="PDEFORMYLASE"/>
</dbReference>
<dbReference type="EMBL" id="LBYB01000006">
    <property type="protein sequence ID" value="KKR41807.1"/>
    <property type="molecule type" value="Genomic_DNA"/>
</dbReference>
<dbReference type="Pfam" id="PF01327">
    <property type="entry name" value="Pep_deformylase"/>
    <property type="match status" value="1"/>
</dbReference>
<feature type="binding site" evidence="2">
    <location>
        <position position="139"/>
    </location>
    <ligand>
        <name>Fe cation</name>
        <dbReference type="ChEBI" id="CHEBI:24875"/>
    </ligand>
</feature>
<dbReference type="InterPro" id="IPR036821">
    <property type="entry name" value="Peptide_deformylase_sf"/>
</dbReference>
<dbReference type="GO" id="GO:0006412">
    <property type="term" value="P:translation"/>
    <property type="evidence" value="ECO:0007669"/>
    <property type="project" value="UniProtKB-UniRule"/>
</dbReference>
<feature type="active site" evidence="2">
    <location>
        <position position="136"/>
    </location>
</feature>
<evidence type="ECO:0000313" key="4">
    <source>
        <dbReference type="Proteomes" id="UP000034881"/>
    </source>
</evidence>
<protein>
    <recommendedName>
        <fullName evidence="2">Peptide deformylase</fullName>
        <shortName evidence="2">PDF</shortName>
        <ecNumber evidence="2">3.5.1.88</ecNumber>
    </recommendedName>
    <alternativeName>
        <fullName evidence="2">Polypeptide deformylase</fullName>
    </alternativeName>
</protein>
<comment type="function">
    <text evidence="2">Removes the formyl group from the N-terminal Met of newly synthesized proteins. Requires at least a dipeptide for an efficient rate of reaction. N-terminal L-methionine is a prerequisite for activity but the enzyme has broad specificity at other positions.</text>
</comment>
<comment type="similarity">
    <text evidence="1 2">Belongs to the polypeptide deformylase family.</text>
</comment>
<dbReference type="NCBIfam" id="NF001159">
    <property type="entry name" value="PRK00150.1-3"/>
    <property type="match status" value="1"/>
</dbReference>
<dbReference type="AlphaFoldDB" id="A0A0G0TV74"/>
<dbReference type="EC" id="3.5.1.88" evidence="2"/>